<gene>
    <name evidence="1" type="primary">Pacs1</name>
    <name evidence="1" type="ORF">L345_14917</name>
</gene>
<dbReference type="EMBL" id="AZIM01005651">
    <property type="protein sequence ID" value="ETE59357.1"/>
    <property type="molecule type" value="Genomic_DNA"/>
</dbReference>
<comment type="caution">
    <text evidence="1">The sequence shown here is derived from an EMBL/GenBank/DDBJ whole genome shotgun (WGS) entry which is preliminary data.</text>
</comment>
<name>V8NCQ1_OPHHA</name>
<protein>
    <submittedName>
        <fullName evidence="1">Phosphofurin acidic cluster sorting protein 1</fullName>
    </submittedName>
</protein>
<sequence>MSFTVERIHSLLSLFLFQPHRPLHLSAFNFGPRQGRLCHPPVLPLNDQRLGCGGWPTHVKHFPVGLFGTKPA</sequence>
<proteinExistence type="predicted"/>
<evidence type="ECO:0000313" key="1">
    <source>
        <dbReference type="EMBL" id="ETE59357.1"/>
    </source>
</evidence>
<dbReference type="Proteomes" id="UP000018936">
    <property type="component" value="Unassembled WGS sequence"/>
</dbReference>
<reference evidence="1 2" key="1">
    <citation type="journal article" date="2013" name="Proc. Natl. Acad. Sci. U.S.A.">
        <title>The king cobra genome reveals dynamic gene evolution and adaptation in the snake venom system.</title>
        <authorList>
            <person name="Vonk F.J."/>
            <person name="Casewell N.R."/>
            <person name="Henkel C.V."/>
            <person name="Heimberg A.M."/>
            <person name="Jansen H.J."/>
            <person name="McCleary R.J."/>
            <person name="Kerkkamp H.M."/>
            <person name="Vos R.A."/>
            <person name="Guerreiro I."/>
            <person name="Calvete J.J."/>
            <person name="Wuster W."/>
            <person name="Woods A.E."/>
            <person name="Logan J.M."/>
            <person name="Harrison R.A."/>
            <person name="Castoe T.A."/>
            <person name="de Koning A.P."/>
            <person name="Pollock D.D."/>
            <person name="Yandell M."/>
            <person name="Calderon D."/>
            <person name="Renjifo C."/>
            <person name="Currier R.B."/>
            <person name="Salgado D."/>
            <person name="Pla D."/>
            <person name="Sanz L."/>
            <person name="Hyder A.S."/>
            <person name="Ribeiro J.M."/>
            <person name="Arntzen J.W."/>
            <person name="van den Thillart G.E."/>
            <person name="Boetzer M."/>
            <person name="Pirovano W."/>
            <person name="Dirks R.P."/>
            <person name="Spaink H.P."/>
            <person name="Duboule D."/>
            <person name="McGlinn E."/>
            <person name="Kini R.M."/>
            <person name="Richardson M.K."/>
        </authorList>
    </citation>
    <scope>NUCLEOTIDE SEQUENCE</scope>
    <source>
        <tissue evidence="1">Blood</tissue>
    </source>
</reference>
<keyword evidence="2" id="KW-1185">Reference proteome</keyword>
<dbReference type="AlphaFoldDB" id="V8NCQ1"/>
<accession>V8NCQ1</accession>
<dbReference type="OrthoDB" id="28829at2759"/>
<organism evidence="1 2">
    <name type="scientific">Ophiophagus hannah</name>
    <name type="common">King cobra</name>
    <name type="synonym">Naja hannah</name>
    <dbReference type="NCBI Taxonomy" id="8665"/>
    <lineage>
        <taxon>Eukaryota</taxon>
        <taxon>Metazoa</taxon>
        <taxon>Chordata</taxon>
        <taxon>Craniata</taxon>
        <taxon>Vertebrata</taxon>
        <taxon>Euteleostomi</taxon>
        <taxon>Lepidosauria</taxon>
        <taxon>Squamata</taxon>
        <taxon>Bifurcata</taxon>
        <taxon>Unidentata</taxon>
        <taxon>Episquamata</taxon>
        <taxon>Toxicofera</taxon>
        <taxon>Serpentes</taxon>
        <taxon>Colubroidea</taxon>
        <taxon>Elapidae</taxon>
        <taxon>Elapinae</taxon>
        <taxon>Ophiophagus</taxon>
    </lineage>
</organism>
<evidence type="ECO:0000313" key="2">
    <source>
        <dbReference type="Proteomes" id="UP000018936"/>
    </source>
</evidence>
<feature type="non-terminal residue" evidence="1">
    <location>
        <position position="1"/>
    </location>
</feature>